<dbReference type="EMBL" id="CM001879">
    <property type="protein sequence ID" value="EOX96598.1"/>
    <property type="molecule type" value="Genomic_DNA"/>
</dbReference>
<dbReference type="AlphaFoldDB" id="A0A061E2V1"/>
<organism evidence="1 2">
    <name type="scientific">Theobroma cacao</name>
    <name type="common">Cacao</name>
    <name type="synonym">Cocoa</name>
    <dbReference type="NCBI Taxonomy" id="3641"/>
    <lineage>
        <taxon>Eukaryota</taxon>
        <taxon>Viridiplantae</taxon>
        <taxon>Streptophyta</taxon>
        <taxon>Embryophyta</taxon>
        <taxon>Tracheophyta</taxon>
        <taxon>Spermatophyta</taxon>
        <taxon>Magnoliopsida</taxon>
        <taxon>eudicotyledons</taxon>
        <taxon>Gunneridae</taxon>
        <taxon>Pentapetalae</taxon>
        <taxon>rosids</taxon>
        <taxon>malvids</taxon>
        <taxon>Malvales</taxon>
        <taxon>Malvaceae</taxon>
        <taxon>Byttnerioideae</taxon>
        <taxon>Theobroma</taxon>
    </lineage>
</organism>
<dbReference type="Proteomes" id="UP000026915">
    <property type="component" value="Chromosome 1"/>
</dbReference>
<gene>
    <name evidence="1" type="ORF">TCM_005820</name>
</gene>
<accession>A0A061E2V1</accession>
<sequence>MVLADGDRILVFGQLGIQQNPNSKGKFQIPSFWTILKWQVARKEYWPRAATPERGAICRDSASAAAGDCLLPPIATAPNGYSTCILLQGTIYHA</sequence>
<name>A0A061E2V1_THECC</name>
<reference evidence="1 2" key="1">
    <citation type="journal article" date="2013" name="Genome Biol.">
        <title>The genome sequence of the most widely cultivated cacao type and its use to identify candidate genes regulating pod color.</title>
        <authorList>
            <person name="Motamayor J.C."/>
            <person name="Mockaitis K."/>
            <person name="Schmutz J."/>
            <person name="Haiminen N."/>
            <person name="Iii D.L."/>
            <person name="Cornejo O."/>
            <person name="Findley S.D."/>
            <person name="Zheng P."/>
            <person name="Utro F."/>
            <person name="Royaert S."/>
            <person name="Saski C."/>
            <person name="Jenkins J."/>
            <person name="Podicheti R."/>
            <person name="Zhao M."/>
            <person name="Scheffler B.E."/>
            <person name="Stack J.C."/>
            <person name="Feltus F.A."/>
            <person name="Mustiga G.M."/>
            <person name="Amores F."/>
            <person name="Phillips W."/>
            <person name="Marelli J.P."/>
            <person name="May G.D."/>
            <person name="Shapiro H."/>
            <person name="Ma J."/>
            <person name="Bustamante C.D."/>
            <person name="Schnell R.J."/>
            <person name="Main D."/>
            <person name="Gilbert D."/>
            <person name="Parida L."/>
            <person name="Kuhn D.N."/>
        </authorList>
    </citation>
    <scope>NUCLEOTIDE SEQUENCE [LARGE SCALE GENOMIC DNA]</scope>
    <source>
        <strain evidence="2">cv. Matina 1-6</strain>
    </source>
</reference>
<evidence type="ECO:0000313" key="2">
    <source>
        <dbReference type="Proteomes" id="UP000026915"/>
    </source>
</evidence>
<dbReference type="HOGENOM" id="CLU_2390403_0_0_1"/>
<protein>
    <submittedName>
        <fullName evidence="1">Uncharacterized protein</fullName>
    </submittedName>
</protein>
<proteinExistence type="predicted"/>
<dbReference type="Gramene" id="EOX96598">
    <property type="protein sequence ID" value="EOX96598"/>
    <property type="gene ID" value="TCM_005820"/>
</dbReference>
<dbReference type="InParanoid" id="A0A061E2V1"/>
<keyword evidence="2" id="KW-1185">Reference proteome</keyword>
<evidence type="ECO:0000313" key="1">
    <source>
        <dbReference type="EMBL" id="EOX96598.1"/>
    </source>
</evidence>